<sequence length="249" mass="28434">MPEASRKELTLHDMDPVKVHWVLIYIYTGKAAPDLATLLKKSTWPLRVCGDLFIIADFFMLDALMTKVVSMLHVGLFEYAKQVQKACKQNECEDLACLTDDFMNQYFAVAADAYNLGALSLKRLRVILIKFIQLARFIPMHCSNFSQKVYELPEFAQDVLKATYERPRKSVHAHAIPSKCTGCRKGADFYPDSWLEPQGNGNAKPRQTFQVKGYCNNCQNPDKGHTEDYKDFLGPEIASEDSSWEDFRD</sequence>
<dbReference type="AlphaFoldDB" id="A0AAN9YPE7"/>
<organism evidence="1 2">
    <name type="scientific">Diatrype stigma</name>
    <dbReference type="NCBI Taxonomy" id="117547"/>
    <lineage>
        <taxon>Eukaryota</taxon>
        <taxon>Fungi</taxon>
        <taxon>Dikarya</taxon>
        <taxon>Ascomycota</taxon>
        <taxon>Pezizomycotina</taxon>
        <taxon>Sordariomycetes</taxon>
        <taxon>Xylariomycetidae</taxon>
        <taxon>Xylariales</taxon>
        <taxon>Diatrypaceae</taxon>
        <taxon>Diatrype</taxon>
    </lineage>
</organism>
<dbReference type="EMBL" id="JAKJXP020000041">
    <property type="protein sequence ID" value="KAK7752136.1"/>
    <property type="molecule type" value="Genomic_DNA"/>
</dbReference>
<reference evidence="1 2" key="1">
    <citation type="submission" date="2024-02" db="EMBL/GenBank/DDBJ databases">
        <title>De novo assembly and annotation of 12 fungi associated with fruit tree decline syndrome in Ontario, Canada.</title>
        <authorList>
            <person name="Sulman M."/>
            <person name="Ellouze W."/>
            <person name="Ilyukhin E."/>
        </authorList>
    </citation>
    <scope>NUCLEOTIDE SEQUENCE [LARGE SCALE GENOMIC DNA]</scope>
    <source>
        <strain evidence="1 2">M11/M66-122</strain>
    </source>
</reference>
<gene>
    <name evidence="1" type="ORF">SLS62_005880</name>
</gene>
<comment type="caution">
    <text evidence="1">The sequence shown here is derived from an EMBL/GenBank/DDBJ whole genome shotgun (WGS) entry which is preliminary data.</text>
</comment>
<evidence type="ECO:0000313" key="1">
    <source>
        <dbReference type="EMBL" id="KAK7752136.1"/>
    </source>
</evidence>
<evidence type="ECO:0000313" key="2">
    <source>
        <dbReference type="Proteomes" id="UP001320420"/>
    </source>
</evidence>
<proteinExistence type="predicted"/>
<dbReference type="Proteomes" id="UP001320420">
    <property type="component" value="Unassembled WGS sequence"/>
</dbReference>
<evidence type="ECO:0008006" key="3">
    <source>
        <dbReference type="Google" id="ProtNLM"/>
    </source>
</evidence>
<dbReference type="InterPro" id="IPR011333">
    <property type="entry name" value="SKP1/BTB/POZ_sf"/>
</dbReference>
<keyword evidence="2" id="KW-1185">Reference proteome</keyword>
<accession>A0AAN9YPE7</accession>
<protein>
    <recommendedName>
        <fullName evidence="3">BTB domain-containing protein</fullName>
    </recommendedName>
</protein>
<name>A0AAN9YPE7_9PEZI</name>
<dbReference type="Gene3D" id="3.30.710.10">
    <property type="entry name" value="Potassium Channel Kv1.1, Chain A"/>
    <property type="match status" value="1"/>
</dbReference>